<accession>A0A396ZXM1</accession>
<feature type="compositionally biased region" description="Basic and acidic residues" evidence="1">
    <location>
        <begin position="19"/>
        <end position="29"/>
    </location>
</feature>
<comment type="caution">
    <text evidence="2">The sequence shown here is derived from an EMBL/GenBank/DDBJ whole genome shotgun (WGS) entry which is preliminary data.</text>
</comment>
<evidence type="ECO:0000313" key="2">
    <source>
        <dbReference type="EMBL" id="RHX99365.1"/>
    </source>
</evidence>
<organism evidence="2 3">
    <name type="scientific">Aphanomyces astaci</name>
    <name type="common">Crayfish plague agent</name>
    <dbReference type="NCBI Taxonomy" id="112090"/>
    <lineage>
        <taxon>Eukaryota</taxon>
        <taxon>Sar</taxon>
        <taxon>Stramenopiles</taxon>
        <taxon>Oomycota</taxon>
        <taxon>Saprolegniomycetes</taxon>
        <taxon>Saprolegniales</taxon>
        <taxon>Verrucalvaceae</taxon>
        <taxon>Aphanomyces</taxon>
    </lineage>
</organism>
<sequence>MATENNGGLGDVTSMEVVVKAEEAVTKTEEENEEHEEQSHSRPKKKKKSGRHKRKTSDRREYVMESKKEKEAEAREWRKALESREFDELQEYRYMAVIKEQLLQEDNPDAAAIKPARRPSKKKSKKASKKRARVESADGDWECGPGGMEDGDDDDVVLLKVVAQPTKKQSSSTEPICLDEDAIPRRHAKPKPATPAMMTSVQKEAGLQRPTQFRLSVVKASYHHEYKIPFELTEEEYQLLLTDAPRGKCPKYADVLEGKFPTAPSAHWCAKCHSMMFLYHCQQAILSNN</sequence>
<feature type="compositionally biased region" description="Basic and acidic residues" evidence="1">
    <location>
        <begin position="58"/>
        <end position="76"/>
    </location>
</feature>
<name>A0A396ZXM1_APHAT</name>
<feature type="region of interest" description="Disordered" evidence="1">
    <location>
        <begin position="102"/>
        <end position="149"/>
    </location>
</feature>
<feature type="compositionally biased region" description="Basic residues" evidence="1">
    <location>
        <begin position="41"/>
        <end position="57"/>
    </location>
</feature>
<dbReference type="Proteomes" id="UP000265427">
    <property type="component" value="Unassembled WGS sequence"/>
</dbReference>
<feature type="compositionally biased region" description="Basic residues" evidence="1">
    <location>
        <begin position="115"/>
        <end position="132"/>
    </location>
</feature>
<dbReference type="EMBL" id="QUSZ01009239">
    <property type="protein sequence ID" value="RHX99365.1"/>
    <property type="molecule type" value="Genomic_DNA"/>
</dbReference>
<protein>
    <submittedName>
        <fullName evidence="2">Uncharacterized protein</fullName>
    </submittedName>
</protein>
<feature type="region of interest" description="Disordered" evidence="1">
    <location>
        <begin position="1"/>
        <end position="76"/>
    </location>
</feature>
<dbReference type="AlphaFoldDB" id="A0A396ZXM1"/>
<evidence type="ECO:0000256" key="1">
    <source>
        <dbReference type="SAM" id="MobiDB-lite"/>
    </source>
</evidence>
<proteinExistence type="predicted"/>
<reference evidence="2 3" key="1">
    <citation type="submission" date="2018-08" db="EMBL/GenBank/DDBJ databases">
        <title>Aphanomyces genome sequencing and annotation.</title>
        <authorList>
            <person name="Minardi D."/>
            <person name="Oidtmann B."/>
            <person name="Van Der Giezen M."/>
            <person name="Studholme D.J."/>
        </authorList>
    </citation>
    <scope>NUCLEOTIDE SEQUENCE [LARGE SCALE GENOMIC DNA]</scope>
    <source>
        <strain evidence="2 3">Kv</strain>
    </source>
</reference>
<dbReference type="VEuPathDB" id="FungiDB:H257_06835"/>
<gene>
    <name evidence="2" type="ORF">DYB36_002510</name>
</gene>
<evidence type="ECO:0000313" key="3">
    <source>
        <dbReference type="Proteomes" id="UP000265427"/>
    </source>
</evidence>